<evidence type="ECO:0000313" key="1">
    <source>
        <dbReference type="EMBL" id="CAB1434752.1"/>
    </source>
</evidence>
<dbReference type="Proteomes" id="UP001153269">
    <property type="component" value="Unassembled WGS sequence"/>
</dbReference>
<name>A0A9N7UR24_PLEPL</name>
<dbReference type="AlphaFoldDB" id="A0A9N7UR24"/>
<gene>
    <name evidence="1" type="ORF">PLEPLA_LOCUS22798</name>
</gene>
<proteinExistence type="predicted"/>
<organism evidence="1 2">
    <name type="scientific">Pleuronectes platessa</name>
    <name type="common">European plaice</name>
    <dbReference type="NCBI Taxonomy" id="8262"/>
    <lineage>
        <taxon>Eukaryota</taxon>
        <taxon>Metazoa</taxon>
        <taxon>Chordata</taxon>
        <taxon>Craniata</taxon>
        <taxon>Vertebrata</taxon>
        <taxon>Euteleostomi</taxon>
        <taxon>Actinopterygii</taxon>
        <taxon>Neopterygii</taxon>
        <taxon>Teleostei</taxon>
        <taxon>Neoteleostei</taxon>
        <taxon>Acanthomorphata</taxon>
        <taxon>Carangaria</taxon>
        <taxon>Pleuronectiformes</taxon>
        <taxon>Pleuronectoidei</taxon>
        <taxon>Pleuronectidae</taxon>
        <taxon>Pleuronectes</taxon>
    </lineage>
</organism>
<evidence type="ECO:0000313" key="2">
    <source>
        <dbReference type="Proteomes" id="UP001153269"/>
    </source>
</evidence>
<keyword evidence="2" id="KW-1185">Reference proteome</keyword>
<reference evidence="1" key="1">
    <citation type="submission" date="2020-03" db="EMBL/GenBank/DDBJ databases">
        <authorList>
            <person name="Weist P."/>
        </authorList>
    </citation>
    <scope>NUCLEOTIDE SEQUENCE</scope>
</reference>
<sequence>MTRQAPPRSRAELFLVIDAGFAQQARVLRKERGRARTNTERCFIKREFQVIYFRAALNYHLFQEQRPPLKHTGSERLRLELIGVDDLSNQLTWEQMEPTEPSEVDHRRY</sequence>
<accession>A0A9N7UR24</accession>
<dbReference type="EMBL" id="CADEAL010001691">
    <property type="protein sequence ID" value="CAB1434752.1"/>
    <property type="molecule type" value="Genomic_DNA"/>
</dbReference>
<comment type="caution">
    <text evidence="1">The sequence shown here is derived from an EMBL/GenBank/DDBJ whole genome shotgun (WGS) entry which is preliminary data.</text>
</comment>
<protein>
    <submittedName>
        <fullName evidence="1">Uncharacterized protein</fullName>
    </submittedName>
</protein>